<feature type="domain" description="VOC" evidence="1">
    <location>
        <begin position="6"/>
        <end position="119"/>
    </location>
</feature>
<accession>A0ABQ5UW61</accession>
<dbReference type="Pfam" id="PF18029">
    <property type="entry name" value="Glyoxalase_6"/>
    <property type="match status" value="1"/>
</dbReference>
<reference evidence="2" key="2">
    <citation type="submission" date="2023-01" db="EMBL/GenBank/DDBJ databases">
        <title>Draft genome sequence of Maritalea porphyrae strain NBRC 107169.</title>
        <authorList>
            <person name="Sun Q."/>
            <person name="Mori K."/>
        </authorList>
    </citation>
    <scope>NUCLEOTIDE SEQUENCE</scope>
    <source>
        <strain evidence="2">NBRC 107169</strain>
    </source>
</reference>
<dbReference type="InterPro" id="IPR029068">
    <property type="entry name" value="Glyas_Bleomycin-R_OHBP_Dase"/>
</dbReference>
<dbReference type="InterPro" id="IPR052164">
    <property type="entry name" value="Anthracycline_SecMetBiosynth"/>
</dbReference>
<gene>
    <name evidence="2" type="ORF">GCM10007879_31660</name>
</gene>
<dbReference type="PANTHER" id="PTHR33993:SF5">
    <property type="entry name" value="GLYOXALASE"/>
    <property type="match status" value="1"/>
</dbReference>
<evidence type="ECO:0000313" key="3">
    <source>
        <dbReference type="Proteomes" id="UP001161405"/>
    </source>
</evidence>
<sequence>MEKVTGVGGIFFRAKDPKMLSNWYEKNLGIAKTPDEYGILGWRPNGGTLVFQPFDDDTDYFKNPEKQFMLNFRVANLDRMVKQLRQTGIEVTVQPDAEPNGRFAQLFDPEGNCIELWEPVGIDKENEEH</sequence>
<dbReference type="CDD" id="cd06587">
    <property type="entry name" value="VOC"/>
    <property type="match status" value="1"/>
</dbReference>
<reference evidence="2" key="1">
    <citation type="journal article" date="2014" name="Int. J. Syst. Evol. Microbiol.">
        <title>Complete genome of a new Firmicutes species belonging to the dominant human colonic microbiota ('Ruminococcus bicirculans') reveals two chromosomes and a selective capacity to utilize plant glucans.</title>
        <authorList>
            <consortium name="NISC Comparative Sequencing Program"/>
            <person name="Wegmann U."/>
            <person name="Louis P."/>
            <person name="Goesmann A."/>
            <person name="Henrissat B."/>
            <person name="Duncan S.H."/>
            <person name="Flint H.J."/>
        </authorList>
    </citation>
    <scope>NUCLEOTIDE SEQUENCE</scope>
    <source>
        <strain evidence="2">NBRC 107169</strain>
    </source>
</reference>
<proteinExistence type="predicted"/>
<keyword evidence="3" id="KW-1185">Reference proteome</keyword>
<evidence type="ECO:0000313" key="2">
    <source>
        <dbReference type="EMBL" id="GLQ18917.1"/>
    </source>
</evidence>
<dbReference type="InterPro" id="IPR037523">
    <property type="entry name" value="VOC_core"/>
</dbReference>
<comment type="caution">
    <text evidence="2">The sequence shown here is derived from an EMBL/GenBank/DDBJ whole genome shotgun (WGS) entry which is preliminary data.</text>
</comment>
<dbReference type="PROSITE" id="PS51819">
    <property type="entry name" value="VOC"/>
    <property type="match status" value="1"/>
</dbReference>
<evidence type="ECO:0000259" key="1">
    <source>
        <dbReference type="PROSITE" id="PS51819"/>
    </source>
</evidence>
<name>A0ABQ5UW61_9HYPH</name>
<dbReference type="RefSeq" id="WP_284366034.1">
    <property type="nucleotide sequence ID" value="NZ_BSNI01000002.1"/>
</dbReference>
<protein>
    <submittedName>
        <fullName evidence="2">Glyoxalase</fullName>
    </submittedName>
</protein>
<organism evidence="2 3">
    <name type="scientific">Maritalea porphyrae</name>
    <dbReference type="NCBI Taxonomy" id="880732"/>
    <lineage>
        <taxon>Bacteria</taxon>
        <taxon>Pseudomonadati</taxon>
        <taxon>Pseudomonadota</taxon>
        <taxon>Alphaproteobacteria</taxon>
        <taxon>Hyphomicrobiales</taxon>
        <taxon>Devosiaceae</taxon>
        <taxon>Maritalea</taxon>
    </lineage>
</organism>
<dbReference type="Proteomes" id="UP001161405">
    <property type="component" value="Unassembled WGS sequence"/>
</dbReference>
<dbReference type="PANTHER" id="PTHR33993">
    <property type="entry name" value="GLYOXALASE-RELATED"/>
    <property type="match status" value="1"/>
</dbReference>
<dbReference type="SUPFAM" id="SSF54593">
    <property type="entry name" value="Glyoxalase/Bleomycin resistance protein/Dihydroxybiphenyl dioxygenase"/>
    <property type="match status" value="1"/>
</dbReference>
<dbReference type="Gene3D" id="3.10.180.10">
    <property type="entry name" value="2,3-Dihydroxybiphenyl 1,2-Dioxygenase, domain 1"/>
    <property type="match status" value="1"/>
</dbReference>
<dbReference type="InterPro" id="IPR041581">
    <property type="entry name" value="Glyoxalase_6"/>
</dbReference>
<dbReference type="EMBL" id="BSNI01000002">
    <property type="protein sequence ID" value="GLQ18917.1"/>
    <property type="molecule type" value="Genomic_DNA"/>
</dbReference>